<dbReference type="Proteomes" id="UP000494206">
    <property type="component" value="Unassembled WGS sequence"/>
</dbReference>
<sequence length="87" mass="9721">MNSILVFCLLVIAIAAQVDRHAIFEKAVGPCIADRCQSKHVCYYGQCVPEGIAPEMPRLKKEDSIGPCLNYMCPKDSFCHENNCYPL</sequence>
<dbReference type="AlphaFoldDB" id="A0A8S1EFB3"/>
<name>A0A8S1EFB3_9PELO</name>
<feature type="signal peptide" evidence="1">
    <location>
        <begin position="1"/>
        <end position="16"/>
    </location>
</feature>
<accession>A0A8S1EFB3</accession>
<evidence type="ECO:0000313" key="2">
    <source>
        <dbReference type="EMBL" id="CAB3399864.1"/>
    </source>
</evidence>
<reference evidence="2 3" key="1">
    <citation type="submission" date="2020-04" db="EMBL/GenBank/DDBJ databases">
        <authorList>
            <person name="Laetsch R D."/>
            <person name="Stevens L."/>
            <person name="Kumar S."/>
            <person name="Blaxter L. M."/>
        </authorList>
    </citation>
    <scope>NUCLEOTIDE SEQUENCE [LARGE SCALE GENOMIC DNA]</scope>
</reference>
<proteinExistence type="predicted"/>
<protein>
    <recommendedName>
        <fullName evidence="4">CC domain-containing protein</fullName>
    </recommendedName>
</protein>
<keyword evidence="1" id="KW-0732">Signal</keyword>
<gene>
    <name evidence="2" type="ORF">CBOVIS_LOCUS2920</name>
</gene>
<organism evidence="2 3">
    <name type="scientific">Caenorhabditis bovis</name>
    <dbReference type="NCBI Taxonomy" id="2654633"/>
    <lineage>
        <taxon>Eukaryota</taxon>
        <taxon>Metazoa</taxon>
        <taxon>Ecdysozoa</taxon>
        <taxon>Nematoda</taxon>
        <taxon>Chromadorea</taxon>
        <taxon>Rhabditida</taxon>
        <taxon>Rhabditina</taxon>
        <taxon>Rhabditomorpha</taxon>
        <taxon>Rhabditoidea</taxon>
        <taxon>Rhabditidae</taxon>
        <taxon>Peloderinae</taxon>
        <taxon>Caenorhabditis</taxon>
    </lineage>
</organism>
<keyword evidence="3" id="KW-1185">Reference proteome</keyword>
<dbReference type="OrthoDB" id="5788086at2759"/>
<evidence type="ECO:0000256" key="1">
    <source>
        <dbReference type="SAM" id="SignalP"/>
    </source>
</evidence>
<dbReference type="EMBL" id="CADEPM010000002">
    <property type="protein sequence ID" value="CAB3399864.1"/>
    <property type="molecule type" value="Genomic_DNA"/>
</dbReference>
<evidence type="ECO:0000313" key="3">
    <source>
        <dbReference type="Proteomes" id="UP000494206"/>
    </source>
</evidence>
<feature type="chain" id="PRO_5035798393" description="CC domain-containing protein" evidence="1">
    <location>
        <begin position="17"/>
        <end position="87"/>
    </location>
</feature>
<evidence type="ECO:0008006" key="4">
    <source>
        <dbReference type="Google" id="ProtNLM"/>
    </source>
</evidence>
<comment type="caution">
    <text evidence="2">The sequence shown here is derived from an EMBL/GenBank/DDBJ whole genome shotgun (WGS) entry which is preliminary data.</text>
</comment>